<sequence length="122" mass="13212">MDDERMRDDDKRLLRKTMLIGGAVSCGVVGYCVLPQAGGTPDVVGEAELPGRRRIVAAPNPTMLNGHALVLLSYIHGSHGGAICDRRADPQGTIEDDVPPAQSTISQSEGSRYRDVILWDER</sequence>
<evidence type="ECO:0000256" key="1">
    <source>
        <dbReference type="SAM" id="MobiDB-lite"/>
    </source>
</evidence>
<evidence type="ECO:0000313" key="3">
    <source>
        <dbReference type="Proteomes" id="UP000035963"/>
    </source>
</evidence>
<dbReference type="EMBL" id="AEJF01000115">
    <property type="protein sequence ID" value="KLU24852.1"/>
    <property type="molecule type" value="Genomic_DNA"/>
</dbReference>
<evidence type="ECO:0000313" key="2">
    <source>
        <dbReference type="EMBL" id="KLU24852.1"/>
    </source>
</evidence>
<dbReference type="Proteomes" id="UP000035963">
    <property type="component" value="Unassembled WGS sequence"/>
</dbReference>
<dbReference type="AlphaFoldDB" id="A0A0J1CW93"/>
<dbReference type="PATRIC" id="fig|908627.4.peg.3978"/>
<reference evidence="2 3" key="1">
    <citation type="journal article" date="2015" name="Genome Announc.">
        <title>Draft Genome Sequence of Burkholderia sp. Strain PML1(12), an Ectomycorrhizosphere-Inhabiting Bacterium with Effective Mineral-Weathering Ability.</title>
        <authorList>
            <person name="Uroz S."/>
            <person name="Oger P."/>
        </authorList>
    </citation>
    <scope>NUCLEOTIDE SEQUENCE [LARGE SCALE GENOMIC DNA]</scope>
    <source>
        <strain evidence="3">PML1(12)</strain>
    </source>
</reference>
<proteinExistence type="predicted"/>
<organism evidence="2 3">
    <name type="scientific">Caballeronia mineralivorans PML1(12)</name>
    <dbReference type="NCBI Taxonomy" id="908627"/>
    <lineage>
        <taxon>Bacteria</taxon>
        <taxon>Pseudomonadati</taxon>
        <taxon>Pseudomonadota</taxon>
        <taxon>Betaproteobacteria</taxon>
        <taxon>Burkholderiales</taxon>
        <taxon>Burkholderiaceae</taxon>
        <taxon>Caballeronia</taxon>
    </lineage>
</organism>
<comment type="caution">
    <text evidence="2">The sequence shown here is derived from an EMBL/GenBank/DDBJ whole genome shotgun (WGS) entry which is preliminary data.</text>
</comment>
<name>A0A0J1CW93_9BURK</name>
<accession>A0A0J1CW93</accession>
<protein>
    <submittedName>
        <fullName evidence="2">Uncharacterized protein</fullName>
    </submittedName>
</protein>
<gene>
    <name evidence="2" type="ORF">EOS_17770</name>
</gene>
<keyword evidence="3" id="KW-1185">Reference proteome</keyword>
<feature type="region of interest" description="Disordered" evidence="1">
    <location>
        <begin position="87"/>
        <end position="109"/>
    </location>
</feature>